<reference evidence="1" key="1">
    <citation type="submission" date="2023-03" db="EMBL/GenBank/DDBJ databases">
        <title>Massive genome expansion in bonnet fungi (Mycena s.s.) driven by repeated elements and novel gene families across ecological guilds.</title>
        <authorList>
            <consortium name="Lawrence Berkeley National Laboratory"/>
            <person name="Harder C.B."/>
            <person name="Miyauchi S."/>
            <person name="Viragh M."/>
            <person name="Kuo A."/>
            <person name="Thoen E."/>
            <person name="Andreopoulos B."/>
            <person name="Lu D."/>
            <person name="Skrede I."/>
            <person name="Drula E."/>
            <person name="Henrissat B."/>
            <person name="Morin E."/>
            <person name="Kohler A."/>
            <person name="Barry K."/>
            <person name="LaButti K."/>
            <person name="Morin E."/>
            <person name="Salamov A."/>
            <person name="Lipzen A."/>
            <person name="Mereny Z."/>
            <person name="Hegedus B."/>
            <person name="Baldrian P."/>
            <person name="Stursova M."/>
            <person name="Weitz H."/>
            <person name="Taylor A."/>
            <person name="Grigoriev I.V."/>
            <person name="Nagy L.G."/>
            <person name="Martin F."/>
            <person name="Kauserud H."/>
        </authorList>
    </citation>
    <scope>NUCLEOTIDE SEQUENCE</scope>
    <source>
        <strain evidence="1">CBHHK173m</strain>
    </source>
</reference>
<accession>A0AAD6UKE8</accession>
<evidence type="ECO:0000313" key="2">
    <source>
        <dbReference type="Proteomes" id="UP001222325"/>
    </source>
</evidence>
<organism evidence="1 2">
    <name type="scientific">Mycena belliarum</name>
    <dbReference type="NCBI Taxonomy" id="1033014"/>
    <lineage>
        <taxon>Eukaryota</taxon>
        <taxon>Fungi</taxon>
        <taxon>Dikarya</taxon>
        <taxon>Basidiomycota</taxon>
        <taxon>Agaricomycotina</taxon>
        <taxon>Agaricomycetes</taxon>
        <taxon>Agaricomycetidae</taxon>
        <taxon>Agaricales</taxon>
        <taxon>Marasmiineae</taxon>
        <taxon>Mycenaceae</taxon>
        <taxon>Mycena</taxon>
    </lineage>
</organism>
<dbReference type="EMBL" id="JARJCN010000006">
    <property type="protein sequence ID" value="KAJ7099914.1"/>
    <property type="molecule type" value="Genomic_DNA"/>
</dbReference>
<gene>
    <name evidence="1" type="ORF">B0H15DRAFT_818045</name>
</gene>
<name>A0AAD6UKE8_9AGAR</name>
<comment type="caution">
    <text evidence="1">The sequence shown here is derived from an EMBL/GenBank/DDBJ whole genome shotgun (WGS) entry which is preliminary data.</text>
</comment>
<sequence>MDLPQELIDAIVDAIVAEGDLAQDPWIIDNSVAVLETLRSCALVAHAFVRPCQTYLFHALTLTDDEGASPEALSALFAARPHLASYARALYFEYRAVDAHLASILHILASLTGLARIDIYPPTDDVSPWATYPEPLRASFSAIFARPCIHHITLWYLWFEDASELQRLLSESTGLKTLVLRSVAFGALERGEGPKMPPAASSPRVVLHSLQVYFLLAEHIEDIVRTFTTVDITRLRSLYLHNTPMTSLLRVTAPTIRDLKIRAYYSDSSLPETVDATALARAHLLRSLDLQLPFLHALTTLLRLLGSLAHLARLRTVTVTVSQKTCAAEWRELDRLVGALPALRDVRVWPGAPHGEAVLRAWMPGLAGRGVLRIHASVPD</sequence>
<dbReference type="AlphaFoldDB" id="A0AAD6UKE8"/>
<dbReference type="Proteomes" id="UP001222325">
    <property type="component" value="Unassembled WGS sequence"/>
</dbReference>
<proteinExistence type="predicted"/>
<evidence type="ECO:0000313" key="1">
    <source>
        <dbReference type="EMBL" id="KAJ7099914.1"/>
    </source>
</evidence>
<keyword evidence="2" id="KW-1185">Reference proteome</keyword>
<protein>
    <submittedName>
        <fullName evidence="1">Uncharacterized protein</fullName>
    </submittedName>
</protein>